<dbReference type="EMBL" id="VIBQ01000013">
    <property type="protein sequence ID" value="KAB8345844.1"/>
    <property type="molecule type" value="Genomic_DNA"/>
</dbReference>
<feature type="region of interest" description="Disordered" evidence="2">
    <location>
        <begin position="1"/>
        <end position="20"/>
    </location>
</feature>
<evidence type="ECO:0000256" key="2">
    <source>
        <dbReference type="SAM" id="MobiDB-lite"/>
    </source>
</evidence>
<evidence type="ECO:0000313" key="4">
    <source>
        <dbReference type="Proteomes" id="UP000327013"/>
    </source>
</evidence>
<evidence type="ECO:0000313" key="3">
    <source>
        <dbReference type="EMBL" id="KAB8345844.1"/>
    </source>
</evidence>
<accession>A0A5N6KTW6</accession>
<feature type="coiled-coil region" evidence="1">
    <location>
        <begin position="124"/>
        <end position="151"/>
    </location>
</feature>
<organism evidence="3 4">
    <name type="scientific">Carpinus fangiana</name>
    <dbReference type="NCBI Taxonomy" id="176857"/>
    <lineage>
        <taxon>Eukaryota</taxon>
        <taxon>Viridiplantae</taxon>
        <taxon>Streptophyta</taxon>
        <taxon>Embryophyta</taxon>
        <taxon>Tracheophyta</taxon>
        <taxon>Spermatophyta</taxon>
        <taxon>Magnoliopsida</taxon>
        <taxon>eudicotyledons</taxon>
        <taxon>Gunneridae</taxon>
        <taxon>Pentapetalae</taxon>
        <taxon>rosids</taxon>
        <taxon>fabids</taxon>
        <taxon>Fagales</taxon>
        <taxon>Betulaceae</taxon>
        <taxon>Carpinus</taxon>
    </lineage>
</organism>
<gene>
    <name evidence="3" type="ORF">FH972_022899</name>
</gene>
<dbReference type="InterPro" id="IPR013950">
    <property type="entry name" value="Mis14/Nsl1"/>
</dbReference>
<keyword evidence="1" id="KW-0175">Coiled coil</keyword>
<dbReference type="AlphaFoldDB" id="A0A5N6KTW6"/>
<dbReference type="GO" id="GO:0000444">
    <property type="term" value="C:MIS12/MIND type complex"/>
    <property type="evidence" value="ECO:0007669"/>
    <property type="project" value="TreeGrafter"/>
</dbReference>
<feature type="compositionally biased region" description="Low complexity" evidence="2">
    <location>
        <begin position="7"/>
        <end position="16"/>
    </location>
</feature>
<reference evidence="3 4" key="1">
    <citation type="submission" date="2019-06" db="EMBL/GenBank/DDBJ databases">
        <title>A chromosomal-level reference genome of Carpinus fangiana (Coryloideae, Betulaceae).</title>
        <authorList>
            <person name="Yang X."/>
            <person name="Wang Z."/>
            <person name="Zhang L."/>
            <person name="Hao G."/>
            <person name="Liu J."/>
            <person name="Yang Y."/>
        </authorList>
    </citation>
    <scope>NUCLEOTIDE SEQUENCE [LARGE SCALE GENOMIC DNA]</scope>
    <source>
        <strain evidence="3">Cfa_2016G</strain>
        <tissue evidence="3">Leaf</tissue>
    </source>
</reference>
<name>A0A5N6KTW6_9ROSI</name>
<dbReference type="Proteomes" id="UP000327013">
    <property type="component" value="Unassembled WGS sequence"/>
</dbReference>
<dbReference type="PANTHER" id="PTHR31749">
    <property type="entry name" value="KINETOCHORE-ASSOCIATED PROTEIN NSL1 HOMOLOG"/>
    <property type="match status" value="1"/>
</dbReference>
<proteinExistence type="predicted"/>
<keyword evidence="4" id="KW-1185">Reference proteome</keyword>
<dbReference type="PANTHER" id="PTHR31749:SF3">
    <property type="entry name" value="KINETOCHORE-ASSOCIATED PROTEIN NSL1 HOMOLOG"/>
    <property type="match status" value="1"/>
</dbReference>
<comment type="caution">
    <text evidence="3">The sequence shown here is derived from an EMBL/GenBank/DDBJ whole genome shotgun (WGS) entry which is preliminary data.</text>
</comment>
<dbReference type="GO" id="GO:0000070">
    <property type="term" value="P:mitotic sister chromatid segregation"/>
    <property type="evidence" value="ECO:0007669"/>
    <property type="project" value="InterPro"/>
</dbReference>
<evidence type="ECO:0000256" key="1">
    <source>
        <dbReference type="SAM" id="Coils"/>
    </source>
</evidence>
<sequence length="242" mass="25873">MATTVPSLNDSFASDSSSHRRITLQSPSDLTYLRATALAAARAKIDLHLPLEAALRDASSGLTTDDLRKKVEEEVAAYVERVFADVRHGVEVNGLVYEEGADTAGQTPAPAQYEAYDAQLAGRLQGLHARIEELDTEMARLRAEAVGAAAVAWQEEYAQAAKADAQAGEPAWVAGHEAPLLGDEGVRWQGRSEDVRGAWEGATQGLVGLQGKMEATRQKAERAVEVGQFLEKGTGTTGKEES</sequence>
<protein>
    <submittedName>
        <fullName evidence="3">Uncharacterized protein</fullName>
    </submittedName>
</protein>